<dbReference type="Pfam" id="PF07715">
    <property type="entry name" value="Plug"/>
    <property type="match status" value="1"/>
</dbReference>
<dbReference type="Pfam" id="PF13620">
    <property type="entry name" value="CarboxypepD_reg"/>
    <property type="match status" value="1"/>
</dbReference>
<keyword evidence="7 8" id="KW-0998">Cell outer membrane</keyword>
<keyword evidence="6 8" id="KW-0472">Membrane</keyword>
<dbReference type="InterPro" id="IPR008969">
    <property type="entry name" value="CarboxyPept-like_regulatory"/>
</dbReference>
<dbReference type="OrthoDB" id="5476657at2"/>
<dbReference type="InterPro" id="IPR036942">
    <property type="entry name" value="Beta-barrel_TonB_sf"/>
</dbReference>
<evidence type="ECO:0000256" key="7">
    <source>
        <dbReference type="ARBA" id="ARBA00023237"/>
    </source>
</evidence>
<feature type="domain" description="TonB-dependent receptor plug" evidence="12">
    <location>
        <begin position="140"/>
        <end position="228"/>
    </location>
</feature>
<dbReference type="Pfam" id="PF00593">
    <property type="entry name" value="TonB_dep_Rec_b-barrel"/>
    <property type="match status" value="1"/>
</dbReference>
<comment type="subcellular location">
    <subcellularLocation>
        <location evidence="1 8">Cell outer membrane</location>
        <topology evidence="1 8">Multi-pass membrane protein</topology>
    </subcellularLocation>
</comment>
<dbReference type="Gene3D" id="2.170.130.10">
    <property type="entry name" value="TonB-dependent receptor, plug domain"/>
    <property type="match status" value="1"/>
</dbReference>
<dbReference type="InterPro" id="IPR037066">
    <property type="entry name" value="Plug_dom_sf"/>
</dbReference>
<evidence type="ECO:0000259" key="12">
    <source>
        <dbReference type="Pfam" id="PF07715"/>
    </source>
</evidence>
<dbReference type="PROSITE" id="PS52016">
    <property type="entry name" value="TONB_DEPENDENT_REC_3"/>
    <property type="match status" value="1"/>
</dbReference>
<accession>A0A2N5DMQ4</accession>
<dbReference type="SUPFAM" id="SSF56935">
    <property type="entry name" value="Porins"/>
    <property type="match status" value="1"/>
</dbReference>
<name>A0A2N5DMQ4_9CAUL</name>
<sequence length="948" mass="102559">MTRASRSAAKALLLTTAALALPIAAHAADAAQPAAIATAAMASGRVIGTDGAYLVAAEVSAPKLGLRTTTDREGRFSLALPAGAQTLLVRYPGLPDRSVEATAGAAPIEVSYADSAEMEAVVVTAGPILGSQAAAIAQQRAADNIMSVVAADAIGRFPDQSAAAALSRIPGAAIERDQGQERYVQLRGAPERWTVVSIDGMNVLGAEERVFRFDSVPAVVIQSMEVNKTLTPDQPAEALAGRINIVTASPFDRRGAHVSGDIGYGEMQLGDGPQRQGSIRGSWSNDRFGVVAALAHYRRNQTTDNREITWNRDGDLNTVDDFSFRSYRLERENNAAQLGLEYRPDDGGRIFFNSLYSEFIDREQRNQYDFQLSRARTQTAANRGPDSGFVDGAAYTGSWQYGRYYSDTFANTLGGDHEWADTSIKWRLNYTHTDAGAYLPLIQQNFGRLSLVYSGATSGIPDLDLYTTSGSGTTYTRGTALANLPQTGSQADVLIPIVYSTDTDAWTGQVDIARDWTSLGAEATFKAGVKYDMRKATGNTFSGVPGATPILQSLAAQTGGTWSVTPRITGAQWTSDFARGWGVNYVDNIGLRQDLDALLAKATSAGLYNAAAAVQPQDRFAVDENILSAYAQNKWTLGKWEVLAGLRVESVDLESRGVVASGASLTPLTAKQSYTDLFPSIHVNYEVTDDIQARFALISGVARPSFGEIRTSVSVNDASETVSGGNPDLKPERAFGFDTALEWYLPGAGLLSASAFYRRIDDVLYDSVATIRDDRYDVGTLDRTGYTYSTTLNGSDGKMAGIELAYMQQWRFLPGPLSGFGFQGNVTFLDGEFKTPEGIKSAFPGLSDTLVNASIFYEKYGLSARLSYQWRNDWLDEPSADATDQTYWAATEQVDLSLRYQVRDGVTVYFDASNLTDETGMRYQGHANRPIEAEGVGRRFMGGVRFNF</sequence>
<keyword evidence="13" id="KW-0675">Receptor</keyword>
<comment type="similarity">
    <text evidence="8 9">Belongs to the TonB-dependent receptor family.</text>
</comment>
<evidence type="ECO:0000256" key="6">
    <source>
        <dbReference type="ARBA" id="ARBA00023136"/>
    </source>
</evidence>
<keyword evidence="3 8" id="KW-1134">Transmembrane beta strand</keyword>
<evidence type="ECO:0000256" key="1">
    <source>
        <dbReference type="ARBA" id="ARBA00004571"/>
    </source>
</evidence>
<dbReference type="InterPro" id="IPR010104">
    <property type="entry name" value="TonB_rcpt_bac"/>
</dbReference>
<feature type="chain" id="PRO_5014963279" evidence="10">
    <location>
        <begin position="28"/>
        <end position="948"/>
    </location>
</feature>
<evidence type="ECO:0000313" key="13">
    <source>
        <dbReference type="EMBL" id="PLR27316.1"/>
    </source>
</evidence>
<dbReference type="InterPro" id="IPR012910">
    <property type="entry name" value="Plug_dom"/>
</dbReference>
<evidence type="ECO:0000256" key="2">
    <source>
        <dbReference type="ARBA" id="ARBA00022448"/>
    </source>
</evidence>
<gene>
    <name evidence="13" type="ORF">SGCZBJ_07925</name>
</gene>
<dbReference type="PANTHER" id="PTHR40980:SF3">
    <property type="entry name" value="TONB-DEPENDENT RECEPTOR-LIKE BETA-BARREL DOMAIN-CONTAINING PROTEIN"/>
    <property type="match status" value="1"/>
</dbReference>
<proteinExistence type="inferred from homology"/>
<evidence type="ECO:0000259" key="11">
    <source>
        <dbReference type="Pfam" id="PF00593"/>
    </source>
</evidence>
<dbReference type="InterPro" id="IPR000531">
    <property type="entry name" value="Beta-barrel_TonB"/>
</dbReference>
<keyword evidence="2 8" id="KW-0813">Transport</keyword>
<dbReference type="PANTHER" id="PTHR40980">
    <property type="entry name" value="PLUG DOMAIN-CONTAINING PROTEIN"/>
    <property type="match status" value="1"/>
</dbReference>
<dbReference type="Gene3D" id="2.40.170.20">
    <property type="entry name" value="TonB-dependent receptor, beta-barrel domain"/>
    <property type="match status" value="1"/>
</dbReference>
<evidence type="ECO:0000256" key="4">
    <source>
        <dbReference type="ARBA" id="ARBA00022692"/>
    </source>
</evidence>
<dbReference type="SUPFAM" id="SSF49464">
    <property type="entry name" value="Carboxypeptidase regulatory domain-like"/>
    <property type="match status" value="1"/>
</dbReference>
<evidence type="ECO:0000313" key="14">
    <source>
        <dbReference type="Proteomes" id="UP000234479"/>
    </source>
</evidence>
<dbReference type="InterPro" id="IPR039426">
    <property type="entry name" value="TonB-dep_rcpt-like"/>
</dbReference>
<evidence type="ECO:0000256" key="10">
    <source>
        <dbReference type="SAM" id="SignalP"/>
    </source>
</evidence>
<evidence type="ECO:0000256" key="3">
    <source>
        <dbReference type="ARBA" id="ARBA00022452"/>
    </source>
</evidence>
<dbReference type="AlphaFoldDB" id="A0A2N5DMQ4"/>
<organism evidence="13 14">
    <name type="scientific">Caulobacter zeae</name>
    <dbReference type="NCBI Taxonomy" id="2055137"/>
    <lineage>
        <taxon>Bacteria</taxon>
        <taxon>Pseudomonadati</taxon>
        <taxon>Pseudomonadota</taxon>
        <taxon>Alphaproteobacteria</taxon>
        <taxon>Caulobacterales</taxon>
        <taxon>Caulobacteraceae</taxon>
        <taxon>Caulobacter</taxon>
    </lineage>
</organism>
<protein>
    <submittedName>
        <fullName evidence="13">TonB-dependent receptor</fullName>
    </submittedName>
</protein>
<keyword evidence="5 9" id="KW-0798">TonB box</keyword>
<dbReference type="Proteomes" id="UP000234479">
    <property type="component" value="Unassembled WGS sequence"/>
</dbReference>
<dbReference type="EMBL" id="PJRS01000016">
    <property type="protein sequence ID" value="PLR27316.1"/>
    <property type="molecule type" value="Genomic_DNA"/>
</dbReference>
<dbReference type="GO" id="GO:0009279">
    <property type="term" value="C:cell outer membrane"/>
    <property type="evidence" value="ECO:0007669"/>
    <property type="project" value="UniProtKB-SubCell"/>
</dbReference>
<dbReference type="RefSeq" id="WP_101717481.1">
    <property type="nucleotide sequence ID" value="NZ_PJRS01000016.1"/>
</dbReference>
<reference evidence="13 14" key="1">
    <citation type="submission" date="2017-12" db="EMBL/GenBank/DDBJ databases">
        <title>The genome sequence of Caulobacter sp. 410.</title>
        <authorList>
            <person name="Gao J."/>
            <person name="Mao X."/>
            <person name="Sun J."/>
        </authorList>
    </citation>
    <scope>NUCLEOTIDE SEQUENCE [LARGE SCALE GENOMIC DNA]</scope>
    <source>
        <strain evidence="13 14">410</strain>
    </source>
</reference>
<dbReference type="CDD" id="cd01347">
    <property type="entry name" value="ligand_gated_channel"/>
    <property type="match status" value="1"/>
</dbReference>
<evidence type="ECO:0000256" key="5">
    <source>
        <dbReference type="ARBA" id="ARBA00023077"/>
    </source>
</evidence>
<keyword evidence="10" id="KW-0732">Signal</keyword>
<feature type="signal peptide" evidence="10">
    <location>
        <begin position="1"/>
        <end position="27"/>
    </location>
</feature>
<keyword evidence="4 8" id="KW-0812">Transmembrane</keyword>
<evidence type="ECO:0000256" key="8">
    <source>
        <dbReference type="PROSITE-ProRule" id="PRU01360"/>
    </source>
</evidence>
<dbReference type="NCBIfam" id="TIGR01782">
    <property type="entry name" value="TonB-Xanth-Caul"/>
    <property type="match status" value="1"/>
</dbReference>
<comment type="caution">
    <text evidence="13">The sequence shown here is derived from an EMBL/GenBank/DDBJ whole genome shotgun (WGS) entry which is preliminary data.</text>
</comment>
<feature type="domain" description="TonB-dependent receptor-like beta-barrel" evidence="11">
    <location>
        <begin position="467"/>
        <end position="915"/>
    </location>
</feature>
<keyword evidence="14" id="KW-1185">Reference proteome</keyword>
<evidence type="ECO:0000256" key="9">
    <source>
        <dbReference type="RuleBase" id="RU003357"/>
    </source>
</evidence>